<feature type="transmembrane region" description="Helical" evidence="1">
    <location>
        <begin position="128"/>
        <end position="146"/>
    </location>
</feature>
<organism evidence="2 3">
    <name type="scientific">Microcella daejeonensis</name>
    <dbReference type="NCBI Taxonomy" id="2994971"/>
    <lineage>
        <taxon>Bacteria</taxon>
        <taxon>Bacillati</taxon>
        <taxon>Actinomycetota</taxon>
        <taxon>Actinomycetes</taxon>
        <taxon>Micrococcales</taxon>
        <taxon>Microbacteriaceae</taxon>
        <taxon>Microcella</taxon>
    </lineage>
</organism>
<feature type="transmembrane region" description="Helical" evidence="1">
    <location>
        <begin position="63"/>
        <end position="83"/>
    </location>
</feature>
<feature type="transmembrane region" description="Helical" evidence="1">
    <location>
        <begin position="158"/>
        <end position="180"/>
    </location>
</feature>
<keyword evidence="1" id="KW-0812">Transmembrane</keyword>
<feature type="transmembrane region" description="Helical" evidence="1">
    <location>
        <begin position="200"/>
        <end position="221"/>
    </location>
</feature>
<evidence type="ECO:0000256" key="1">
    <source>
        <dbReference type="SAM" id="Phobius"/>
    </source>
</evidence>
<dbReference type="Proteomes" id="UP001164706">
    <property type="component" value="Chromosome"/>
</dbReference>
<protein>
    <submittedName>
        <fullName evidence="2">Uncharacterized protein</fullName>
    </submittedName>
</protein>
<gene>
    <name evidence="2" type="ORF">OVN18_12800</name>
</gene>
<keyword evidence="3" id="KW-1185">Reference proteome</keyword>
<keyword evidence="1" id="KW-0472">Membrane</keyword>
<dbReference type="EMBL" id="CP113089">
    <property type="protein sequence ID" value="WAB81393.1"/>
    <property type="molecule type" value="Genomic_DNA"/>
</dbReference>
<evidence type="ECO:0000313" key="2">
    <source>
        <dbReference type="EMBL" id="WAB81393.1"/>
    </source>
</evidence>
<sequence>MSDDATPTERQTPETAGYAHGWTTRSASVRQTLLLAALVATVVVGLAYQLGAAETSFDRPGQLLLLFVDLAPVLWFAAAPIILHALRWRAIAERFRWVVIAAIIAASVALVGRLTIGNESLPAALLDPFTAAFVVAIGAAVAWTRVRVTRIASGDDRGITVVGLALGFAVAALGIALGWLRLLLVGPVVPPGMPSEPIGGISVTPLLIAATFVMVSGLFWLTDRTRRR</sequence>
<reference evidence="2" key="1">
    <citation type="submission" date="2022-11" db="EMBL/GenBank/DDBJ databases">
        <title>Description of Microcella daejonensis nov. sp, isolated from riverside soil.</title>
        <authorList>
            <person name="Molina K.M."/>
            <person name="Kim S.B."/>
        </authorList>
    </citation>
    <scope>NUCLEOTIDE SEQUENCE</scope>
    <source>
        <strain evidence="2">MMS21-STM12</strain>
    </source>
</reference>
<dbReference type="KEGG" id="mdb:OVN18_12800"/>
<evidence type="ECO:0000313" key="3">
    <source>
        <dbReference type="Proteomes" id="UP001164706"/>
    </source>
</evidence>
<keyword evidence="1" id="KW-1133">Transmembrane helix</keyword>
<proteinExistence type="predicted"/>
<dbReference type="AlphaFoldDB" id="A0A9E8MKW7"/>
<accession>A0A9E8MKW7</accession>
<feature type="transmembrane region" description="Helical" evidence="1">
    <location>
        <begin position="95"/>
        <end position="116"/>
    </location>
</feature>
<dbReference type="RefSeq" id="WP_267781150.1">
    <property type="nucleotide sequence ID" value="NZ_CP113089.1"/>
</dbReference>
<feature type="transmembrane region" description="Helical" evidence="1">
    <location>
        <begin position="33"/>
        <end position="51"/>
    </location>
</feature>
<name>A0A9E8MKW7_9MICO</name>